<comment type="caution">
    <text evidence="2">The sequence shown here is derived from an EMBL/GenBank/DDBJ whole genome shotgun (WGS) entry which is preliminary data.</text>
</comment>
<dbReference type="Proteomes" id="UP000499080">
    <property type="component" value="Unassembled WGS sequence"/>
</dbReference>
<keyword evidence="3" id="KW-1185">Reference proteome</keyword>
<gene>
    <name evidence="2" type="ORF">AVEN_203595_1</name>
</gene>
<dbReference type="AlphaFoldDB" id="A0A4Y2JZF4"/>
<organism evidence="2 3">
    <name type="scientific">Araneus ventricosus</name>
    <name type="common">Orbweaver spider</name>
    <name type="synonym">Epeira ventricosa</name>
    <dbReference type="NCBI Taxonomy" id="182803"/>
    <lineage>
        <taxon>Eukaryota</taxon>
        <taxon>Metazoa</taxon>
        <taxon>Ecdysozoa</taxon>
        <taxon>Arthropoda</taxon>
        <taxon>Chelicerata</taxon>
        <taxon>Arachnida</taxon>
        <taxon>Araneae</taxon>
        <taxon>Araneomorphae</taxon>
        <taxon>Entelegynae</taxon>
        <taxon>Araneoidea</taxon>
        <taxon>Araneidae</taxon>
        <taxon>Araneus</taxon>
    </lineage>
</organism>
<evidence type="ECO:0000313" key="3">
    <source>
        <dbReference type="Proteomes" id="UP000499080"/>
    </source>
</evidence>
<proteinExistence type="predicted"/>
<evidence type="ECO:0000256" key="1">
    <source>
        <dbReference type="SAM" id="MobiDB-lite"/>
    </source>
</evidence>
<feature type="region of interest" description="Disordered" evidence="1">
    <location>
        <begin position="18"/>
        <end position="47"/>
    </location>
</feature>
<protein>
    <submittedName>
        <fullName evidence="2">Uncharacterized protein</fullName>
    </submittedName>
</protein>
<name>A0A4Y2JZF4_ARAVE</name>
<reference evidence="2 3" key="1">
    <citation type="journal article" date="2019" name="Sci. Rep.">
        <title>Orb-weaving spider Araneus ventricosus genome elucidates the spidroin gene catalogue.</title>
        <authorList>
            <person name="Kono N."/>
            <person name="Nakamura H."/>
            <person name="Ohtoshi R."/>
            <person name="Moran D.A.P."/>
            <person name="Shinohara A."/>
            <person name="Yoshida Y."/>
            <person name="Fujiwara M."/>
            <person name="Mori M."/>
            <person name="Tomita M."/>
            <person name="Arakawa K."/>
        </authorList>
    </citation>
    <scope>NUCLEOTIDE SEQUENCE [LARGE SCALE GENOMIC DNA]</scope>
</reference>
<sequence length="120" mass="13430">MFQSALSSLRPPPVLFLPAKLTHTHPSPNGEGAPSPPRPGFSSLTATPTHFPFPNAPPTGVIYRPPRRIIFHFYGHPFQWKTNLVGIPISQYVYANFHRDFTLTNGFGILCSKKYGVEQR</sequence>
<dbReference type="EMBL" id="BGPR01003985">
    <property type="protein sequence ID" value="GBM94606.1"/>
    <property type="molecule type" value="Genomic_DNA"/>
</dbReference>
<accession>A0A4Y2JZF4</accession>
<evidence type="ECO:0000313" key="2">
    <source>
        <dbReference type="EMBL" id="GBM94606.1"/>
    </source>
</evidence>